<dbReference type="InterPro" id="IPR027417">
    <property type="entry name" value="P-loop_NTPase"/>
</dbReference>
<protein>
    <recommendedName>
        <fullName evidence="8">Thymidylate kinase</fullName>
        <ecNumber evidence="8">2.7.4.9</ecNumber>
    </recommendedName>
    <alternativeName>
        <fullName evidence="8">dTMP kinase</fullName>
    </alternativeName>
</protein>
<evidence type="ECO:0000259" key="9">
    <source>
        <dbReference type="Pfam" id="PF02223"/>
    </source>
</evidence>
<dbReference type="GO" id="GO:0006235">
    <property type="term" value="P:dTTP biosynthetic process"/>
    <property type="evidence" value="ECO:0007669"/>
    <property type="project" value="UniProtKB-UniRule"/>
</dbReference>
<dbReference type="EC" id="2.7.4.9" evidence="8"/>
<comment type="caution">
    <text evidence="10">The sequence shown here is derived from an EMBL/GenBank/DDBJ whole genome shotgun (WGS) entry which is preliminary data.</text>
</comment>
<keyword evidence="2 8" id="KW-0808">Transferase</keyword>
<dbReference type="eggNOG" id="COG0125">
    <property type="taxonomic scope" value="Bacteria"/>
</dbReference>
<dbReference type="SUPFAM" id="SSF52540">
    <property type="entry name" value="P-loop containing nucleoside triphosphate hydrolases"/>
    <property type="match status" value="1"/>
</dbReference>
<keyword evidence="3 8" id="KW-0545">Nucleotide biosynthesis</keyword>
<comment type="caution">
    <text evidence="8">Lacks conserved residue(s) required for the propagation of feature annotation.</text>
</comment>
<dbReference type="GO" id="GO:0005524">
    <property type="term" value="F:ATP binding"/>
    <property type="evidence" value="ECO:0007669"/>
    <property type="project" value="UniProtKB-UniRule"/>
</dbReference>
<dbReference type="GO" id="GO:0004798">
    <property type="term" value="F:dTMP kinase activity"/>
    <property type="evidence" value="ECO:0007669"/>
    <property type="project" value="UniProtKB-UniRule"/>
</dbReference>
<dbReference type="NCBIfam" id="TIGR00041">
    <property type="entry name" value="DTMP_kinase"/>
    <property type="match status" value="1"/>
</dbReference>
<feature type="domain" description="Thymidylate kinase-like" evidence="9">
    <location>
        <begin position="25"/>
        <end position="227"/>
    </location>
</feature>
<keyword evidence="5 8" id="KW-0418">Kinase</keyword>
<evidence type="ECO:0000313" key="11">
    <source>
        <dbReference type="Proteomes" id="UP000019678"/>
    </source>
</evidence>
<dbReference type="Pfam" id="PF02223">
    <property type="entry name" value="Thymidylate_kin"/>
    <property type="match status" value="1"/>
</dbReference>
<dbReference type="GO" id="GO:0006227">
    <property type="term" value="P:dUDP biosynthetic process"/>
    <property type="evidence" value="ECO:0007669"/>
    <property type="project" value="TreeGrafter"/>
</dbReference>
<gene>
    <name evidence="8" type="primary">tmk</name>
    <name evidence="10" type="ORF">CAP_8431</name>
</gene>
<evidence type="ECO:0000256" key="7">
    <source>
        <dbReference type="ARBA" id="ARBA00048743"/>
    </source>
</evidence>
<dbReference type="Gene3D" id="3.40.50.300">
    <property type="entry name" value="P-loop containing nucleotide triphosphate hydrolases"/>
    <property type="match status" value="1"/>
</dbReference>
<proteinExistence type="inferred from homology"/>
<comment type="catalytic activity">
    <reaction evidence="7 8">
        <text>dTMP + ATP = dTDP + ADP</text>
        <dbReference type="Rhea" id="RHEA:13517"/>
        <dbReference type="ChEBI" id="CHEBI:30616"/>
        <dbReference type="ChEBI" id="CHEBI:58369"/>
        <dbReference type="ChEBI" id="CHEBI:63528"/>
        <dbReference type="ChEBI" id="CHEBI:456216"/>
        <dbReference type="EC" id="2.7.4.9"/>
    </reaction>
</comment>
<dbReference type="HAMAP" id="MF_00165">
    <property type="entry name" value="Thymidylate_kinase"/>
    <property type="match status" value="1"/>
</dbReference>
<dbReference type="AlphaFoldDB" id="A0A017SWX5"/>
<dbReference type="PANTHER" id="PTHR10344">
    <property type="entry name" value="THYMIDYLATE KINASE"/>
    <property type="match status" value="1"/>
</dbReference>
<accession>A0A017SWX5</accession>
<dbReference type="GO" id="GO:0006233">
    <property type="term" value="P:dTDP biosynthetic process"/>
    <property type="evidence" value="ECO:0007669"/>
    <property type="project" value="InterPro"/>
</dbReference>
<evidence type="ECO:0000256" key="8">
    <source>
        <dbReference type="HAMAP-Rule" id="MF_00165"/>
    </source>
</evidence>
<dbReference type="EMBL" id="ASRX01000084">
    <property type="protein sequence ID" value="EYF01277.1"/>
    <property type="molecule type" value="Genomic_DNA"/>
</dbReference>
<comment type="function">
    <text evidence="8">Phosphorylation of dTMP to form dTDP in both de novo and salvage pathways of dTTP synthesis.</text>
</comment>
<dbReference type="PANTHER" id="PTHR10344:SF4">
    <property type="entry name" value="UMP-CMP KINASE 2, MITOCHONDRIAL"/>
    <property type="match status" value="1"/>
</dbReference>
<dbReference type="GO" id="GO:0005829">
    <property type="term" value="C:cytosol"/>
    <property type="evidence" value="ECO:0007669"/>
    <property type="project" value="TreeGrafter"/>
</dbReference>
<keyword evidence="4 8" id="KW-0547">Nucleotide-binding</keyword>
<evidence type="ECO:0000256" key="4">
    <source>
        <dbReference type="ARBA" id="ARBA00022741"/>
    </source>
</evidence>
<keyword evidence="6 8" id="KW-0067">ATP-binding</keyword>
<keyword evidence="11" id="KW-1185">Reference proteome</keyword>
<dbReference type="InterPro" id="IPR018094">
    <property type="entry name" value="Thymidylate_kinase"/>
</dbReference>
<comment type="similarity">
    <text evidence="1 8">Belongs to the thymidylate kinase family.</text>
</comment>
<sequence>MGRRDSSAPSVRVAGQAPNGKFIVIEGIDGSGTTTQAERYAAHLRARRRLVHVTREPSGGPLGAQIRQVLTQRLSLPSVNQSQIMALLFAADRLDHVAAEITPLLEDGYVVISDRYDLSSLAYQVTAAAQEEPEHLVGPLSSGTMLRWIRELNRYALRPHLTLVLDVDPEIAAQRRRGRGGARELYDDAELQVRLAGAYRRAEELLPGDRVVHVNGDGEMEEISQAIAAVLNPVVGI</sequence>
<evidence type="ECO:0000256" key="2">
    <source>
        <dbReference type="ARBA" id="ARBA00022679"/>
    </source>
</evidence>
<evidence type="ECO:0000313" key="10">
    <source>
        <dbReference type="EMBL" id="EYF01277.1"/>
    </source>
</evidence>
<dbReference type="PROSITE" id="PS01331">
    <property type="entry name" value="THYMIDYLATE_KINASE"/>
    <property type="match status" value="1"/>
</dbReference>
<dbReference type="STRING" id="1192034.CAP_8431"/>
<dbReference type="InterPro" id="IPR039430">
    <property type="entry name" value="Thymidylate_kin-like_dom"/>
</dbReference>
<dbReference type="InterPro" id="IPR018095">
    <property type="entry name" value="Thymidylate_kin_CS"/>
</dbReference>
<evidence type="ECO:0000256" key="3">
    <source>
        <dbReference type="ARBA" id="ARBA00022727"/>
    </source>
</evidence>
<evidence type="ECO:0000256" key="1">
    <source>
        <dbReference type="ARBA" id="ARBA00009776"/>
    </source>
</evidence>
<dbReference type="CDD" id="cd01672">
    <property type="entry name" value="TMPK"/>
    <property type="match status" value="1"/>
</dbReference>
<dbReference type="Proteomes" id="UP000019678">
    <property type="component" value="Unassembled WGS sequence"/>
</dbReference>
<evidence type="ECO:0000256" key="5">
    <source>
        <dbReference type="ARBA" id="ARBA00022777"/>
    </source>
</evidence>
<name>A0A017SWX5_9BACT</name>
<evidence type="ECO:0000256" key="6">
    <source>
        <dbReference type="ARBA" id="ARBA00022840"/>
    </source>
</evidence>
<organism evidence="10 11">
    <name type="scientific">Chondromyces apiculatus DSM 436</name>
    <dbReference type="NCBI Taxonomy" id="1192034"/>
    <lineage>
        <taxon>Bacteria</taxon>
        <taxon>Pseudomonadati</taxon>
        <taxon>Myxococcota</taxon>
        <taxon>Polyangia</taxon>
        <taxon>Polyangiales</taxon>
        <taxon>Polyangiaceae</taxon>
        <taxon>Chondromyces</taxon>
    </lineage>
</organism>
<reference evidence="10 11" key="1">
    <citation type="submission" date="2013-05" db="EMBL/GenBank/DDBJ databases">
        <title>Genome assembly of Chondromyces apiculatus DSM 436.</title>
        <authorList>
            <person name="Sharma G."/>
            <person name="Khatri I."/>
            <person name="Kaur C."/>
            <person name="Mayilraj S."/>
            <person name="Subramanian S."/>
        </authorList>
    </citation>
    <scope>NUCLEOTIDE SEQUENCE [LARGE SCALE GENOMIC DNA]</scope>
    <source>
        <strain evidence="10 11">DSM 436</strain>
    </source>
</reference>